<feature type="transmembrane region" description="Helical" evidence="5">
    <location>
        <begin position="44"/>
        <end position="66"/>
    </location>
</feature>
<evidence type="ECO:0000313" key="7">
    <source>
        <dbReference type="Proteomes" id="UP001365405"/>
    </source>
</evidence>
<keyword evidence="7" id="KW-1185">Reference proteome</keyword>
<evidence type="ECO:0000256" key="1">
    <source>
        <dbReference type="ARBA" id="ARBA00004127"/>
    </source>
</evidence>
<feature type="transmembrane region" description="Helical" evidence="5">
    <location>
        <begin position="102"/>
        <end position="128"/>
    </location>
</feature>
<dbReference type="EMBL" id="JBBUTH010000009">
    <property type="protein sequence ID" value="MEK8052245.1"/>
    <property type="molecule type" value="Genomic_DNA"/>
</dbReference>
<dbReference type="PANTHER" id="PTHR12714">
    <property type="entry name" value="PROTEIN-S ISOPRENYLCYSTEINE O-METHYLTRANSFERASE"/>
    <property type="match status" value="1"/>
</dbReference>
<protein>
    <submittedName>
        <fullName evidence="6">Isoprenylcysteine carboxylmethyltransferase family protein</fullName>
        <ecNumber evidence="6">2.1.1.100</ecNumber>
        <ecNumber evidence="6">2.1.1.334</ecNumber>
    </submittedName>
</protein>
<organism evidence="6 7">
    <name type="scientific">Pseudaquabacterium inlustre</name>
    <dbReference type="NCBI Taxonomy" id="2984192"/>
    <lineage>
        <taxon>Bacteria</taxon>
        <taxon>Pseudomonadati</taxon>
        <taxon>Pseudomonadota</taxon>
        <taxon>Betaproteobacteria</taxon>
        <taxon>Burkholderiales</taxon>
        <taxon>Sphaerotilaceae</taxon>
        <taxon>Pseudaquabacterium</taxon>
    </lineage>
</organism>
<dbReference type="PANTHER" id="PTHR12714:SF24">
    <property type="entry name" value="SLR1182 PROTEIN"/>
    <property type="match status" value="1"/>
</dbReference>
<sequence length="159" mass="16833">MNLPASPSAPAPRRLPPLLLTAGLMAASAAAAWAGGALPLAGAWRGLGAAVLLAGLALMLWAALHFRQARTTLDPRTPDRASSLVRGGPFGFSRNPMYLGMALMLGGWSAVLATPLGVLALLAFVAWIDRRQIPPEEAAMRSLFGADYVAYCQQVRRWL</sequence>
<dbReference type="InterPro" id="IPR007318">
    <property type="entry name" value="Phopholipid_MeTrfase"/>
</dbReference>
<evidence type="ECO:0000256" key="4">
    <source>
        <dbReference type="ARBA" id="ARBA00023136"/>
    </source>
</evidence>
<keyword evidence="3 5" id="KW-1133">Transmembrane helix</keyword>
<dbReference type="EC" id="2.1.1.100" evidence="6"/>
<evidence type="ECO:0000256" key="2">
    <source>
        <dbReference type="ARBA" id="ARBA00022692"/>
    </source>
</evidence>
<accession>A0ABU9CNM1</accession>
<keyword evidence="6" id="KW-0808">Transferase</keyword>
<dbReference type="Pfam" id="PF04191">
    <property type="entry name" value="PEMT"/>
    <property type="match status" value="1"/>
</dbReference>
<gene>
    <name evidence="6" type="ORF">AACH10_18485</name>
</gene>
<dbReference type="Proteomes" id="UP001365405">
    <property type="component" value="Unassembled WGS sequence"/>
</dbReference>
<evidence type="ECO:0000256" key="3">
    <source>
        <dbReference type="ARBA" id="ARBA00022989"/>
    </source>
</evidence>
<dbReference type="RefSeq" id="WP_341411962.1">
    <property type="nucleotide sequence ID" value="NZ_JBBUTH010000009.1"/>
</dbReference>
<dbReference type="EC" id="2.1.1.334" evidence="6"/>
<reference evidence="6 7" key="1">
    <citation type="submission" date="2024-04" db="EMBL/GenBank/DDBJ databases">
        <title>Novel species of the genus Ideonella isolated from streams.</title>
        <authorList>
            <person name="Lu H."/>
        </authorList>
    </citation>
    <scope>NUCLEOTIDE SEQUENCE [LARGE SCALE GENOMIC DNA]</scope>
    <source>
        <strain evidence="6 7">DXS22W</strain>
    </source>
</reference>
<dbReference type="GO" id="GO:0004671">
    <property type="term" value="F:protein C-terminal S-isoprenylcysteine carboxyl O-methyltransferase activity"/>
    <property type="evidence" value="ECO:0007669"/>
    <property type="project" value="UniProtKB-EC"/>
</dbReference>
<name>A0ABU9CNM1_9BURK</name>
<keyword evidence="2 5" id="KW-0812">Transmembrane</keyword>
<evidence type="ECO:0000256" key="5">
    <source>
        <dbReference type="SAM" id="Phobius"/>
    </source>
</evidence>
<keyword evidence="4 5" id="KW-0472">Membrane</keyword>
<dbReference type="Gene3D" id="1.20.120.1630">
    <property type="match status" value="1"/>
</dbReference>
<comment type="subcellular location">
    <subcellularLocation>
        <location evidence="1">Endomembrane system</location>
        <topology evidence="1">Multi-pass membrane protein</topology>
    </subcellularLocation>
</comment>
<keyword evidence="6" id="KW-0489">Methyltransferase</keyword>
<evidence type="ECO:0000313" key="6">
    <source>
        <dbReference type="EMBL" id="MEK8052245.1"/>
    </source>
</evidence>
<dbReference type="GO" id="GO:0032259">
    <property type="term" value="P:methylation"/>
    <property type="evidence" value="ECO:0007669"/>
    <property type="project" value="UniProtKB-KW"/>
</dbReference>
<comment type="caution">
    <text evidence="6">The sequence shown here is derived from an EMBL/GenBank/DDBJ whole genome shotgun (WGS) entry which is preliminary data.</text>
</comment>
<proteinExistence type="predicted"/>